<reference evidence="1 2" key="1">
    <citation type="journal article" date="2014" name="Genome Biol. Evol.">
        <title>Acetic acid bacteria genomes reveal functional traits for adaptation to life in insect guts.</title>
        <authorList>
            <person name="Chouaia B."/>
            <person name="Gaiarsa S."/>
            <person name="Crotti E."/>
            <person name="Comandatore F."/>
            <person name="Degli Esposti M."/>
            <person name="Ricci I."/>
            <person name="Alma A."/>
            <person name="Favia G."/>
            <person name="Bandi C."/>
            <person name="Daffonchio D."/>
        </authorList>
    </citation>
    <scope>NUCLEOTIDE SEQUENCE [LARGE SCALE GENOMIC DNA]</scope>
    <source>
        <strain evidence="2">AM169</strain>
    </source>
</reference>
<name>A0A7U7J1L2_9PROT</name>
<gene>
    <name evidence="1" type="ORF">SACS_1513</name>
</gene>
<reference evidence="1 2" key="2">
    <citation type="journal article" date="2014" name="PLoS ONE">
        <title>Evolution of mitochondria reconstructed from the energy metabolism of living bacteria.</title>
        <authorList>
            <person name="Degli Esposti M."/>
            <person name="Chouaia B."/>
            <person name="Comandatore F."/>
            <person name="Crotti E."/>
            <person name="Sassera D."/>
            <person name="Lievens P.M."/>
            <person name="Daffonchio D."/>
            <person name="Bandi C."/>
        </authorList>
    </citation>
    <scope>NUCLEOTIDE SEQUENCE [LARGE SCALE GENOMIC DNA]</scope>
    <source>
        <strain evidence="2">AM169</strain>
    </source>
</reference>
<organism evidence="1 2">
    <name type="scientific">Parasaccharibacter apium</name>
    <dbReference type="NCBI Taxonomy" id="1510841"/>
    <lineage>
        <taxon>Bacteria</taxon>
        <taxon>Pseudomonadati</taxon>
        <taxon>Pseudomonadota</taxon>
        <taxon>Alphaproteobacteria</taxon>
        <taxon>Acetobacterales</taxon>
        <taxon>Acetobacteraceae</taxon>
        <taxon>Parasaccharibacter</taxon>
    </lineage>
</organism>
<dbReference type="Proteomes" id="UP000027590">
    <property type="component" value="Unassembled WGS sequence"/>
</dbReference>
<protein>
    <submittedName>
        <fullName evidence="1">Uncharacterized protein</fullName>
    </submittedName>
</protein>
<comment type="caution">
    <text evidence="1">The sequence shown here is derived from an EMBL/GenBank/DDBJ whole genome shotgun (WGS) entry which is preliminary data.</text>
</comment>
<accession>A0A7U7J1L2</accession>
<sequence>MSICFVMKDWTPWRTGHGPVCADCLGQQRAGGPVSCGQIP</sequence>
<proteinExistence type="predicted"/>
<evidence type="ECO:0000313" key="1">
    <source>
        <dbReference type="EMBL" id="CDG34251.1"/>
    </source>
</evidence>
<evidence type="ECO:0000313" key="2">
    <source>
        <dbReference type="Proteomes" id="UP000027590"/>
    </source>
</evidence>
<dbReference type="EMBL" id="CBLY010000006">
    <property type="protein sequence ID" value="CDG34251.1"/>
    <property type="molecule type" value="Genomic_DNA"/>
</dbReference>
<dbReference type="AlphaFoldDB" id="A0A7U7J1L2"/>